<accession>A0A399CZM2</accession>
<evidence type="ECO:0000256" key="1">
    <source>
        <dbReference type="SAM" id="Phobius"/>
    </source>
</evidence>
<gene>
    <name evidence="2" type="ORF">D1164_18125</name>
</gene>
<sequence>MVIKILHVVLLASVKYFFTLPYAMIIGLEYEQAVLSVLTGGIGGFLFFYYLSKPLIRGFNSAFPFLCRLAPVSLKTRCQKFFKPNRINRKVKIFTRKNRLLARFKRAYGFWGIIITTPLFLTIPLGAFLAGKYYSNRKHLVLYMILSIVGWGVVLSGIIHLFPGVFLD</sequence>
<feature type="transmembrane region" description="Helical" evidence="1">
    <location>
        <begin position="33"/>
        <end position="51"/>
    </location>
</feature>
<evidence type="ECO:0000313" key="3">
    <source>
        <dbReference type="Proteomes" id="UP000266441"/>
    </source>
</evidence>
<keyword evidence="1" id="KW-0472">Membrane</keyword>
<dbReference type="RefSeq" id="WP_119351309.1">
    <property type="nucleotide sequence ID" value="NZ_JBFHKJ010000036.1"/>
</dbReference>
<keyword evidence="3" id="KW-1185">Reference proteome</keyword>
<dbReference type="EMBL" id="QWET01000016">
    <property type="protein sequence ID" value="RIH63851.1"/>
    <property type="molecule type" value="Genomic_DNA"/>
</dbReference>
<feature type="transmembrane region" description="Helical" evidence="1">
    <location>
        <begin position="6"/>
        <end position="26"/>
    </location>
</feature>
<keyword evidence="1" id="KW-1133">Transmembrane helix</keyword>
<organism evidence="2 3">
    <name type="scientific">Mariniphaga sediminis</name>
    <dbReference type="NCBI Taxonomy" id="1628158"/>
    <lineage>
        <taxon>Bacteria</taxon>
        <taxon>Pseudomonadati</taxon>
        <taxon>Bacteroidota</taxon>
        <taxon>Bacteroidia</taxon>
        <taxon>Marinilabiliales</taxon>
        <taxon>Prolixibacteraceae</taxon>
        <taxon>Mariniphaga</taxon>
    </lineage>
</organism>
<keyword evidence="1" id="KW-0812">Transmembrane</keyword>
<dbReference type="AlphaFoldDB" id="A0A399CZM2"/>
<feature type="transmembrane region" description="Helical" evidence="1">
    <location>
        <begin position="141"/>
        <end position="162"/>
    </location>
</feature>
<reference evidence="2 3" key="1">
    <citation type="journal article" date="2015" name="Int. J. Syst. Evol. Microbiol.">
        <title>Mariniphaga sediminis sp. nov., isolated from coastal sediment.</title>
        <authorList>
            <person name="Wang F.Q."/>
            <person name="Shen Q.Y."/>
            <person name="Chen G.J."/>
            <person name="Du Z.J."/>
        </authorList>
    </citation>
    <scope>NUCLEOTIDE SEQUENCE [LARGE SCALE GENOMIC DNA]</scope>
    <source>
        <strain evidence="2 3">SY21</strain>
    </source>
</reference>
<proteinExistence type="predicted"/>
<name>A0A399CZM2_9BACT</name>
<protein>
    <recommendedName>
        <fullName evidence="4">Small multi-drug export protein</fullName>
    </recommendedName>
</protein>
<comment type="caution">
    <text evidence="2">The sequence shown here is derived from an EMBL/GenBank/DDBJ whole genome shotgun (WGS) entry which is preliminary data.</text>
</comment>
<dbReference type="Proteomes" id="UP000266441">
    <property type="component" value="Unassembled WGS sequence"/>
</dbReference>
<feature type="transmembrane region" description="Helical" evidence="1">
    <location>
        <begin position="108"/>
        <end position="129"/>
    </location>
</feature>
<evidence type="ECO:0008006" key="4">
    <source>
        <dbReference type="Google" id="ProtNLM"/>
    </source>
</evidence>
<dbReference type="OrthoDB" id="1467737at2"/>
<evidence type="ECO:0000313" key="2">
    <source>
        <dbReference type="EMBL" id="RIH63851.1"/>
    </source>
</evidence>